<organism evidence="2 3">
    <name type="scientific">Hyella patelloides LEGE 07179</name>
    <dbReference type="NCBI Taxonomy" id="945734"/>
    <lineage>
        <taxon>Bacteria</taxon>
        <taxon>Bacillati</taxon>
        <taxon>Cyanobacteriota</taxon>
        <taxon>Cyanophyceae</taxon>
        <taxon>Pleurocapsales</taxon>
        <taxon>Hyellaceae</taxon>
        <taxon>Hyella</taxon>
    </lineage>
</organism>
<dbReference type="InterPro" id="IPR039365">
    <property type="entry name" value="IS701-like"/>
</dbReference>
<dbReference type="OrthoDB" id="517776at2"/>
<dbReference type="Proteomes" id="UP000320055">
    <property type="component" value="Unassembled WGS sequence"/>
</dbReference>
<evidence type="ECO:0000259" key="1">
    <source>
        <dbReference type="Pfam" id="PF13546"/>
    </source>
</evidence>
<dbReference type="EMBL" id="CAACVJ010000492">
    <property type="protein sequence ID" value="VEP17075.1"/>
    <property type="molecule type" value="Genomic_DNA"/>
</dbReference>
<dbReference type="PANTHER" id="PTHR33627:SF1">
    <property type="entry name" value="TRANSPOSASE"/>
    <property type="match status" value="1"/>
</dbReference>
<evidence type="ECO:0000313" key="3">
    <source>
        <dbReference type="Proteomes" id="UP000320055"/>
    </source>
</evidence>
<dbReference type="SUPFAM" id="SSF53098">
    <property type="entry name" value="Ribonuclease H-like"/>
    <property type="match status" value="1"/>
</dbReference>
<name>A0A563W0A7_9CYAN</name>
<dbReference type="Pfam" id="PF13546">
    <property type="entry name" value="DDE_5"/>
    <property type="match status" value="1"/>
</dbReference>
<sequence length="418" mass="48670">MTLKGKVFQRSGGAWHCVIAKAVGLDNAQGLHHFISQSPWQAEDLEKRRLKIILAILEEREIMVMIDETGDQKKGKKTDYVKRQYIGNFGKIENGIVSVNAYGYCEGMTFPLKFKIFKPKERLKEGDKYRTKPELGAELVKELKEMGFKIKRVLADSLYGESDSNFVSVVGELGIEYAVAIRSNHGVWLPKGQKAHRLRRGVLGVKTEQAVRANKWRAFQELRWDRKEETRYIREIISGKRRTIQYWQITTDKETVPDDSTWFVMTKIPNLKYKEVGAIYKVRAYVEPGFRNSKNELGWADFRLTNYADIQQWWELVMCAYLMVCLHNITFNPSVASVDDSYQQHSLWDSGKGWKNALNNLQLILQPFISFNLILRWLQVFPVPQLSFGFPRLITKINEFDCLKYLVYCWDEFYLSSA</sequence>
<dbReference type="NCBIfam" id="NF033540">
    <property type="entry name" value="transpos_IS701"/>
    <property type="match status" value="1"/>
</dbReference>
<protein>
    <submittedName>
        <fullName evidence="2">Transposase</fullName>
    </submittedName>
</protein>
<accession>A0A563W0A7</accession>
<dbReference type="AlphaFoldDB" id="A0A563W0A7"/>
<evidence type="ECO:0000313" key="2">
    <source>
        <dbReference type="EMBL" id="VEP17075.1"/>
    </source>
</evidence>
<feature type="domain" description="Transposase IS701-like DDE" evidence="1">
    <location>
        <begin position="27"/>
        <end position="220"/>
    </location>
</feature>
<dbReference type="InterPro" id="IPR038721">
    <property type="entry name" value="IS701-like_DDE_dom"/>
</dbReference>
<keyword evidence="3" id="KW-1185">Reference proteome</keyword>
<proteinExistence type="predicted"/>
<reference evidence="2 3" key="1">
    <citation type="submission" date="2019-01" db="EMBL/GenBank/DDBJ databases">
        <authorList>
            <person name="Brito A."/>
        </authorList>
    </citation>
    <scope>NUCLEOTIDE SEQUENCE [LARGE SCALE GENOMIC DNA]</scope>
    <source>
        <strain evidence="2">1</strain>
    </source>
</reference>
<dbReference type="RefSeq" id="WP_144875694.1">
    <property type="nucleotide sequence ID" value="NZ_LR214275.1"/>
</dbReference>
<dbReference type="InterPro" id="IPR012337">
    <property type="entry name" value="RNaseH-like_sf"/>
</dbReference>
<gene>
    <name evidence="2" type="ORF">H1P_5410001</name>
</gene>
<dbReference type="PANTHER" id="PTHR33627">
    <property type="entry name" value="TRANSPOSASE"/>
    <property type="match status" value="1"/>
</dbReference>